<accession>A0A2K4FGL5</accession>
<evidence type="ECO:0000313" key="9">
    <source>
        <dbReference type="EMBL" id="POA10065.1"/>
    </source>
</evidence>
<feature type="transmembrane region" description="Helical" evidence="7">
    <location>
        <begin position="264"/>
        <end position="285"/>
    </location>
</feature>
<comment type="subcellular location">
    <subcellularLocation>
        <location evidence="1">Membrane</location>
        <topology evidence="1">Multi-pass membrane protein</topology>
    </subcellularLocation>
</comment>
<organism evidence="9 10">
    <name type="scientific">Staphylococcus argensis</name>
    <dbReference type="NCBI Taxonomy" id="1607738"/>
    <lineage>
        <taxon>Bacteria</taxon>
        <taxon>Bacillati</taxon>
        <taxon>Bacillota</taxon>
        <taxon>Bacilli</taxon>
        <taxon>Bacillales</taxon>
        <taxon>Staphylococcaceae</taxon>
        <taxon>Staphylococcus</taxon>
    </lineage>
</organism>
<evidence type="ECO:0000256" key="1">
    <source>
        <dbReference type="ARBA" id="ARBA00004141"/>
    </source>
</evidence>
<keyword evidence="9" id="KW-0645">Protease</keyword>
<evidence type="ECO:0000313" key="10">
    <source>
        <dbReference type="Proteomes" id="UP000242712"/>
    </source>
</evidence>
<evidence type="ECO:0000256" key="7">
    <source>
        <dbReference type="SAM" id="Phobius"/>
    </source>
</evidence>
<feature type="transmembrane region" description="Helical" evidence="7">
    <location>
        <begin position="292"/>
        <end position="310"/>
    </location>
</feature>
<dbReference type="GO" id="GO:0006508">
    <property type="term" value="P:proteolysis"/>
    <property type="evidence" value="ECO:0007669"/>
    <property type="project" value="UniProtKB-KW"/>
</dbReference>
<dbReference type="PANTHER" id="PTHR43731:SF14">
    <property type="entry name" value="PRESENILIN-ASSOCIATED RHOMBOID-LIKE PROTEIN, MITOCHONDRIAL"/>
    <property type="match status" value="1"/>
</dbReference>
<proteinExistence type="inferred from homology"/>
<dbReference type="Pfam" id="PF01694">
    <property type="entry name" value="Rhomboid"/>
    <property type="match status" value="1"/>
</dbReference>
<gene>
    <name evidence="9" type="ORF">CD039_04780</name>
</gene>
<evidence type="ECO:0000256" key="3">
    <source>
        <dbReference type="ARBA" id="ARBA00022692"/>
    </source>
</evidence>
<evidence type="ECO:0000256" key="6">
    <source>
        <dbReference type="ARBA" id="ARBA00023136"/>
    </source>
</evidence>
<dbReference type="InterPro" id="IPR011990">
    <property type="entry name" value="TPR-like_helical_dom_sf"/>
</dbReference>
<feature type="transmembrane region" description="Helical" evidence="7">
    <location>
        <begin position="158"/>
        <end position="181"/>
    </location>
</feature>
<keyword evidence="4" id="KW-0378">Hydrolase</keyword>
<dbReference type="GO" id="GO:0016020">
    <property type="term" value="C:membrane"/>
    <property type="evidence" value="ECO:0007669"/>
    <property type="project" value="UniProtKB-SubCell"/>
</dbReference>
<reference evidence="9 10" key="1">
    <citation type="submission" date="2017-08" db="EMBL/GenBank/DDBJ databases">
        <title>Draft genome sequences of 64 type strains of genus Staph aureus.</title>
        <authorList>
            <person name="Cole K."/>
            <person name="Golubchik T."/>
            <person name="Russell J."/>
            <person name="Foster D."/>
            <person name="Llewelyn M."/>
            <person name="Wilson D."/>
            <person name="Crook D."/>
            <person name="Paul J."/>
        </authorList>
    </citation>
    <scope>NUCLEOTIDE SEQUENCE [LARGE SCALE GENOMIC DNA]</scope>
    <source>
        <strain evidence="9 10">DSM 29875</strain>
    </source>
</reference>
<evidence type="ECO:0000256" key="5">
    <source>
        <dbReference type="ARBA" id="ARBA00022989"/>
    </source>
</evidence>
<evidence type="ECO:0000256" key="2">
    <source>
        <dbReference type="ARBA" id="ARBA00009045"/>
    </source>
</evidence>
<dbReference type="EMBL" id="PPPX01000001">
    <property type="protein sequence ID" value="POA10065.1"/>
    <property type="molecule type" value="Genomic_DNA"/>
</dbReference>
<comment type="caution">
    <text evidence="9">The sequence shown here is derived from an EMBL/GenBank/DDBJ whole genome shotgun (WGS) entry which is preliminary data.</text>
</comment>
<keyword evidence="6 7" id="KW-0472">Membrane</keyword>
<feature type="transmembrane region" description="Helical" evidence="7">
    <location>
        <begin position="316"/>
        <end position="335"/>
    </location>
</feature>
<name>A0A2K4FGL5_9STAP</name>
<dbReference type="InterPro" id="IPR050925">
    <property type="entry name" value="Rhomboid_protease_S54"/>
</dbReference>
<keyword evidence="5 7" id="KW-1133">Transmembrane helix</keyword>
<dbReference type="InterPro" id="IPR022764">
    <property type="entry name" value="Peptidase_S54_rhomboid_dom"/>
</dbReference>
<evidence type="ECO:0000259" key="8">
    <source>
        <dbReference type="Pfam" id="PF01694"/>
    </source>
</evidence>
<dbReference type="SUPFAM" id="SSF48452">
    <property type="entry name" value="TPR-like"/>
    <property type="match status" value="1"/>
</dbReference>
<dbReference type="GeneID" id="98297657"/>
<evidence type="ECO:0000256" key="4">
    <source>
        <dbReference type="ARBA" id="ARBA00022801"/>
    </source>
</evidence>
<dbReference type="Proteomes" id="UP000242712">
    <property type="component" value="Unassembled WGS sequence"/>
</dbReference>
<keyword evidence="10" id="KW-1185">Reference proteome</keyword>
<dbReference type="Gene3D" id="1.20.1540.10">
    <property type="entry name" value="Rhomboid-like"/>
    <property type="match status" value="1"/>
</dbReference>
<dbReference type="SUPFAM" id="SSF144091">
    <property type="entry name" value="Rhomboid-like"/>
    <property type="match status" value="1"/>
</dbReference>
<dbReference type="GO" id="GO:0004252">
    <property type="term" value="F:serine-type endopeptidase activity"/>
    <property type="evidence" value="ECO:0007669"/>
    <property type="project" value="InterPro"/>
</dbReference>
<dbReference type="OrthoDB" id="9813074at2"/>
<dbReference type="AlphaFoldDB" id="A0A2K4FGL5"/>
<feature type="transmembrane region" description="Helical" evidence="7">
    <location>
        <begin position="240"/>
        <end position="258"/>
    </location>
</feature>
<dbReference type="PANTHER" id="PTHR43731">
    <property type="entry name" value="RHOMBOID PROTEASE"/>
    <property type="match status" value="1"/>
</dbReference>
<dbReference type="Gene3D" id="1.25.40.10">
    <property type="entry name" value="Tetratricopeptide repeat domain"/>
    <property type="match status" value="1"/>
</dbReference>
<feature type="transmembrane region" description="Helical" evidence="7">
    <location>
        <begin position="342"/>
        <end position="361"/>
    </location>
</feature>
<protein>
    <submittedName>
        <fullName evidence="9">Rhomboid family intramembrane serine protease</fullName>
    </submittedName>
</protein>
<keyword evidence="3 7" id="KW-0812">Transmembrane</keyword>
<sequence>MNIERNYWKLIYLWIKYKNYHLVHYNKDYTEIWLSNQQTKKVVIFQYGASSTQDVRFIKERIEEHSSDITQFLNFTPKQYSVLILTDKGFANEDLDSHHSHKYRFKILREKSDVDRVTSSLGLRLASRFEDKKTKSHYRKQALNTNPIEKHMLKFAPITYGLIAVNVFIWLIMFLVLNRFSDFKLLDVGGLVHFNFVHGEWYRLITSMFLHFNFEHLLMNMLSLFIFGKIVESIVGHWRMPVIYLFAGLFGNFASLSFNTHTVSAGASGAIFGLIGAIFTFMYLSKTFNRKLIGQLLIVLVILIGISIFIPNINIVAHLGGFIGGVLITLMGYYFKHNRTGFWIVLIITLVLFLAAQIRIYTIQEKNIYNHIITSEMAAGHYDSAESMVKHTIAKHYDDDETYYLKGLITASKHSKTEAIADWQRGLREHPNSGILNYEIAIASRAIDNKSKAKSYIKKAVKADPNKDAYQRLKKELDD</sequence>
<dbReference type="InterPro" id="IPR035952">
    <property type="entry name" value="Rhomboid-like_sf"/>
</dbReference>
<dbReference type="RefSeq" id="WP_103371345.1">
    <property type="nucleotide sequence ID" value="NZ_CBCRVO010000001.1"/>
</dbReference>
<feature type="transmembrane region" description="Helical" evidence="7">
    <location>
        <begin position="201"/>
        <end position="228"/>
    </location>
</feature>
<comment type="similarity">
    <text evidence="2">Belongs to the peptidase S54 family.</text>
</comment>
<feature type="domain" description="Peptidase S54 rhomboid" evidence="8">
    <location>
        <begin position="199"/>
        <end position="332"/>
    </location>
</feature>